<dbReference type="PANTHER" id="PTHR43742:SF6">
    <property type="entry name" value="OXIDOREDUCTASE YYAE-RELATED"/>
    <property type="match status" value="1"/>
</dbReference>
<feature type="compositionally biased region" description="Low complexity" evidence="3">
    <location>
        <begin position="7"/>
        <end position="17"/>
    </location>
</feature>
<dbReference type="AlphaFoldDB" id="A0A382B344"/>
<evidence type="ECO:0000256" key="1">
    <source>
        <dbReference type="ARBA" id="ARBA00023004"/>
    </source>
</evidence>
<dbReference type="InterPro" id="IPR006656">
    <property type="entry name" value="Mopterin_OxRdtase"/>
</dbReference>
<feature type="domain" description="Molybdopterin oxidoreductase" evidence="4">
    <location>
        <begin position="150"/>
        <end position="583"/>
    </location>
</feature>
<dbReference type="GO" id="GO:0016491">
    <property type="term" value="F:oxidoreductase activity"/>
    <property type="evidence" value="ECO:0007669"/>
    <property type="project" value="InterPro"/>
</dbReference>
<dbReference type="GO" id="GO:0051536">
    <property type="term" value="F:iron-sulfur cluster binding"/>
    <property type="evidence" value="ECO:0007669"/>
    <property type="project" value="UniProtKB-KW"/>
</dbReference>
<organism evidence="5">
    <name type="scientific">marine metagenome</name>
    <dbReference type="NCBI Taxonomy" id="408172"/>
    <lineage>
        <taxon>unclassified sequences</taxon>
        <taxon>metagenomes</taxon>
        <taxon>ecological metagenomes</taxon>
    </lineage>
</organism>
<keyword evidence="2" id="KW-0479">Metal-binding</keyword>
<dbReference type="SUPFAM" id="SSF53706">
    <property type="entry name" value="Formate dehydrogenase/DMSO reductase, domains 1-3"/>
    <property type="match status" value="1"/>
</dbReference>
<dbReference type="Pfam" id="PF00384">
    <property type="entry name" value="Molybdopterin"/>
    <property type="match status" value="1"/>
</dbReference>
<dbReference type="PANTHER" id="PTHR43742">
    <property type="entry name" value="TRIMETHYLAMINE-N-OXIDE REDUCTASE"/>
    <property type="match status" value="1"/>
</dbReference>
<dbReference type="InterPro" id="IPR006311">
    <property type="entry name" value="TAT_signal"/>
</dbReference>
<proteinExistence type="predicted"/>
<evidence type="ECO:0000313" key="5">
    <source>
        <dbReference type="EMBL" id="SVB08119.1"/>
    </source>
</evidence>
<keyword evidence="2" id="KW-0411">Iron-sulfur</keyword>
<reference evidence="5" key="1">
    <citation type="submission" date="2018-05" db="EMBL/GenBank/DDBJ databases">
        <authorList>
            <person name="Lanie J.A."/>
            <person name="Ng W.-L."/>
            <person name="Kazmierczak K.M."/>
            <person name="Andrzejewski T.M."/>
            <person name="Davidsen T.M."/>
            <person name="Wayne K.J."/>
            <person name="Tettelin H."/>
            <person name="Glass J.I."/>
            <person name="Rusch D."/>
            <person name="Podicherti R."/>
            <person name="Tsui H.-C.T."/>
            <person name="Winkler M.E."/>
        </authorList>
    </citation>
    <scope>NUCLEOTIDE SEQUENCE</scope>
</reference>
<dbReference type="Gene3D" id="3.40.50.12440">
    <property type="match status" value="2"/>
</dbReference>
<gene>
    <name evidence="5" type="ORF">METZ01_LOCUS160973</name>
</gene>
<sequence length="614" mass="70083">MNKDNNKNGNANPENQNPRSGISRREFIKVGASGLGSAGLLWSMPGSMYFLKGIPDIDNPLYHYPNRGWEKIYRNQYKFDDSFTYICSPNCTHECRMRGFNRNGVMIRSEQNYDSHKIKDLYGNQCTHAWNPRGCSNGFTFHRRIYGSYRLKYPMVRKGWKQWADDGFPYLTQANRDKYKFNSRGHDTLVKISWDNIEKYIAKGLINISKTYSGDIGKKRLLEQGYPEEMLTHWEGAGTRTIKLRGGMGLLGVIGKYGAYRFSNTLALVDHHVRGVSRKDAKAGRNWSNYTWHGDQAPGFPFVHGLQASDVDMNEMRYSKLLVSIGKNLVENKRADNHFAAEIMERGGKLVNISPEYGPSSSKADYWLTIRPNTDTALLLGVAKIIIDNNWHDKIFLKEFSDFPLLIRKDTLKRLKPEDFIQDYKNQLSEKGPSFTIHGMKKEQYEKIGDFTIFDRTSNSVQPLTREDIGEFLKKKKIDPALDWDGSIKDSDGNEIEICTIFWAYKHIHLRDYDLDSVVEITHSNKESIQQLAKDFATIKPVAIHIGEGLNHWFHAVENNRACYLPVILTGNIGRRGAGCHTWAGNYKAGLFQGSAEVGPGFKGWVAEDPFAPN</sequence>
<keyword evidence="1" id="KW-0408">Iron</keyword>
<accession>A0A382B344</accession>
<dbReference type="EMBL" id="UINC01027966">
    <property type="protein sequence ID" value="SVB08119.1"/>
    <property type="molecule type" value="Genomic_DNA"/>
</dbReference>
<name>A0A382B344_9ZZZZ</name>
<feature type="non-terminal residue" evidence="5">
    <location>
        <position position="614"/>
    </location>
</feature>
<evidence type="ECO:0000256" key="3">
    <source>
        <dbReference type="SAM" id="MobiDB-lite"/>
    </source>
</evidence>
<protein>
    <recommendedName>
        <fullName evidence="4">Molybdopterin oxidoreductase domain-containing protein</fullName>
    </recommendedName>
</protein>
<feature type="region of interest" description="Disordered" evidence="3">
    <location>
        <begin position="1"/>
        <end position="22"/>
    </location>
</feature>
<dbReference type="InterPro" id="IPR050612">
    <property type="entry name" value="Prok_Mopterin_Oxidored"/>
</dbReference>
<dbReference type="PROSITE" id="PS51318">
    <property type="entry name" value="TAT"/>
    <property type="match status" value="1"/>
</dbReference>
<evidence type="ECO:0000259" key="4">
    <source>
        <dbReference type="Pfam" id="PF00384"/>
    </source>
</evidence>
<evidence type="ECO:0000256" key="2">
    <source>
        <dbReference type="ARBA" id="ARBA00023014"/>
    </source>
</evidence>